<organism evidence="2 3">
    <name type="scientific">Aciditerrimonas ferrireducens</name>
    <dbReference type="NCBI Taxonomy" id="667306"/>
    <lineage>
        <taxon>Bacteria</taxon>
        <taxon>Bacillati</taxon>
        <taxon>Actinomycetota</taxon>
        <taxon>Acidimicrobiia</taxon>
        <taxon>Acidimicrobiales</taxon>
        <taxon>Acidimicrobiaceae</taxon>
        <taxon>Aciditerrimonas</taxon>
    </lineage>
</organism>
<evidence type="ECO:0000313" key="2">
    <source>
        <dbReference type="EMBL" id="MFC0082231.1"/>
    </source>
</evidence>
<comment type="caution">
    <text evidence="2">The sequence shown here is derived from an EMBL/GenBank/DDBJ whole genome shotgun (WGS) entry which is preliminary data.</text>
</comment>
<protein>
    <submittedName>
        <fullName evidence="2">Phosphotransferase</fullName>
    </submittedName>
</protein>
<accession>A0ABV6C3G3</accession>
<dbReference type="EMBL" id="JBHLYQ010000081">
    <property type="protein sequence ID" value="MFC0082231.1"/>
    <property type="molecule type" value="Genomic_DNA"/>
</dbReference>
<gene>
    <name evidence="2" type="ORF">ACFFRE_08745</name>
</gene>
<dbReference type="PANTHER" id="PTHR11012">
    <property type="entry name" value="PROTEIN KINASE-LIKE DOMAIN-CONTAINING"/>
    <property type="match status" value="1"/>
</dbReference>
<dbReference type="PANTHER" id="PTHR11012:SF30">
    <property type="entry name" value="PROTEIN KINASE-LIKE DOMAIN-CONTAINING"/>
    <property type="match status" value="1"/>
</dbReference>
<evidence type="ECO:0000259" key="1">
    <source>
        <dbReference type="SMART" id="SM00587"/>
    </source>
</evidence>
<dbReference type="Gene3D" id="3.90.1200.10">
    <property type="match status" value="1"/>
</dbReference>
<name>A0ABV6C3G3_9ACTN</name>
<dbReference type="SMART" id="SM00587">
    <property type="entry name" value="CHK"/>
    <property type="match status" value="1"/>
</dbReference>
<dbReference type="SUPFAM" id="SSF56112">
    <property type="entry name" value="Protein kinase-like (PK-like)"/>
    <property type="match status" value="1"/>
</dbReference>
<dbReference type="InterPro" id="IPR002575">
    <property type="entry name" value="Aminoglycoside_PTrfase"/>
</dbReference>
<reference evidence="2 3" key="1">
    <citation type="submission" date="2024-09" db="EMBL/GenBank/DDBJ databases">
        <authorList>
            <person name="Sun Q."/>
            <person name="Mori K."/>
        </authorList>
    </citation>
    <scope>NUCLEOTIDE SEQUENCE [LARGE SCALE GENOMIC DNA]</scope>
    <source>
        <strain evidence="2 3">JCM 15389</strain>
    </source>
</reference>
<dbReference type="InterPro" id="IPR015897">
    <property type="entry name" value="CHK_kinase-like"/>
</dbReference>
<evidence type="ECO:0000313" key="3">
    <source>
        <dbReference type="Proteomes" id="UP001589788"/>
    </source>
</evidence>
<dbReference type="InterPro" id="IPR011009">
    <property type="entry name" value="Kinase-like_dom_sf"/>
</dbReference>
<proteinExistence type="predicted"/>
<feature type="domain" description="CHK kinase-like" evidence="1">
    <location>
        <begin position="95"/>
        <end position="274"/>
    </location>
</feature>
<keyword evidence="3" id="KW-1185">Reference proteome</keyword>
<sequence length="333" mass="36516">MAARVVRLEAEAVGTGQMCDTFRLRLTWAPSGSGPPSLLVKLPAADPRSREAARVVRAYEKEVRFYQLLAPGLPVRVPRCWHADLDEEDPTRFVLVLEDLAPARAGDQLAGCTEAEARAALGELARLHAARWGDPALAALPWLAQDPEANAAFLGQLLPGLWAGFQERYADRLVPEVDAAGAQLLGRLDRYLRPSPTPGTVLHGDFRLDNLLFDQDEAGRGRCAVVDWQTCRLGPGPEDLAYFLGASLLPEDRERLERGLVETYHAELAALGVRDYPLAACWADYRRGAWGGLVMAFAAAMLVQRTERGDRMFLCMAERHARQALALDPTGPS</sequence>
<dbReference type="RefSeq" id="WP_377789729.1">
    <property type="nucleotide sequence ID" value="NZ_JBHLYQ010000081.1"/>
</dbReference>
<dbReference type="Proteomes" id="UP001589788">
    <property type="component" value="Unassembled WGS sequence"/>
</dbReference>
<dbReference type="Pfam" id="PF01636">
    <property type="entry name" value="APH"/>
    <property type="match status" value="1"/>
</dbReference>